<dbReference type="PANTHER" id="PTHR40072:SF1">
    <property type="entry name" value="MOLYBDOPTERIN-GUANINE DINUCLEOTIDE BIOSYNTHESIS ADAPTER PROTEIN"/>
    <property type="match status" value="1"/>
</dbReference>
<sequence>MRIFGITGWKNNGKTTLVERLVTEIVGRGFTVSTIKHAHHAFDVDQEGKDSWRHRQAGAKEVLVASAARWALMHEVRDGEDEPALADLLERLAPVDLVIVEGYKRDTHDKLEVHLVETGGPGGRELIARNDPTIRFVASNGDVEDVDVPVLDIDDVPTIADAILAHVGLPERK</sequence>
<dbReference type="PANTHER" id="PTHR40072">
    <property type="entry name" value="MOLYBDOPTERIN-GUANINE DINUCLEOTIDE BIOSYNTHESIS ADAPTER PROTEIN-RELATED"/>
    <property type="match status" value="1"/>
</dbReference>
<dbReference type="Pfam" id="PF03205">
    <property type="entry name" value="MobB"/>
    <property type="match status" value="1"/>
</dbReference>
<dbReference type="SUPFAM" id="SSF52540">
    <property type="entry name" value="P-loop containing nucleoside triphosphate hydrolases"/>
    <property type="match status" value="1"/>
</dbReference>
<gene>
    <name evidence="2" type="primary">mobB</name>
    <name evidence="2" type="ORF">NJQ99_01145</name>
</gene>
<dbReference type="InterPro" id="IPR052539">
    <property type="entry name" value="MGD_biosynthesis_adapter"/>
</dbReference>
<reference evidence="2" key="1">
    <citation type="submission" date="2022-06" db="EMBL/GenBank/DDBJ databases">
        <title>Isolation and Genomics of Futiania mangrovii gen. nov., sp. nov., a Rare and Metabolically-versatile member in the Class Alphaproteobacteria.</title>
        <authorList>
            <person name="Liu L."/>
            <person name="Huang W.-C."/>
            <person name="Pan J."/>
            <person name="Li J."/>
            <person name="Huang Y."/>
            <person name="Du H."/>
            <person name="Liu Y."/>
            <person name="Li M."/>
        </authorList>
    </citation>
    <scope>NUCLEOTIDE SEQUENCE</scope>
    <source>
        <strain evidence="2">FT118</strain>
    </source>
</reference>
<dbReference type="InterPro" id="IPR027417">
    <property type="entry name" value="P-loop_NTPase"/>
</dbReference>
<dbReference type="AlphaFoldDB" id="A0A9J6PBC4"/>
<dbReference type="RefSeq" id="WP_269330968.1">
    <property type="nucleotide sequence ID" value="NZ_JAMZFT010000001.1"/>
</dbReference>
<dbReference type="NCBIfam" id="TIGR00176">
    <property type="entry name" value="mobB"/>
    <property type="match status" value="1"/>
</dbReference>
<accession>A0A9J6PBC4</accession>
<dbReference type="EMBL" id="JAMZFT010000001">
    <property type="protein sequence ID" value="MCP1335008.1"/>
    <property type="molecule type" value="Genomic_DNA"/>
</dbReference>
<dbReference type="CDD" id="cd03116">
    <property type="entry name" value="MobB"/>
    <property type="match status" value="1"/>
</dbReference>
<evidence type="ECO:0000313" key="3">
    <source>
        <dbReference type="Proteomes" id="UP001055804"/>
    </source>
</evidence>
<feature type="domain" description="Molybdopterin-guanine dinucleotide biosynthesis protein B (MobB)" evidence="1">
    <location>
        <begin position="3"/>
        <end position="119"/>
    </location>
</feature>
<organism evidence="2 3">
    <name type="scientific">Futiania mangrovi</name>
    <dbReference type="NCBI Taxonomy" id="2959716"/>
    <lineage>
        <taxon>Bacteria</taxon>
        <taxon>Pseudomonadati</taxon>
        <taxon>Pseudomonadota</taxon>
        <taxon>Alphaproteobacteria</taxon>
        <taxon>Futianiales</taxon>
        <taxon>Futianiaceae</taxon>
        <taxon>Futiania</taxon>
    </lineage>
</organism>
<name>A0A9J6PBC4_9PROT</name>
<evidence type="ECO:0000259" key="1">
    <source>
        <dbReference type="Pfam" id="PF03205"/>
    </source>
</evidence>
<dbReference type="GO" id="GO:0005525">
    <property type="term" value="F:GTP binding"/>
    <property type="evidence" value="ECO:0007669"/>
    <property type="project" value="InterPro"/>
</dbReference>
<keyword evidence="3" id="KW-1185">Reference proteome</keyword>
<comment type="caution">
    <text evidence="2">The sequence shown here is derived from an EMBL/GenBank/DDBJ whole genome shotgun (WGS) entry which is preliminary data.</text>
</comment>
<protein>
    <submittedName>
        <fullName evidence="2">Molybdopterin-guanine dinucleotide biosynthesis protein B</fullName>
    </submittedName>
</protein>
<dbReference type="Gene3D" id="3.40.50.300">
    <property type="entry name" value="P-loop containing nucleotide triphosphate hydrolases"/>
    <property type="match status" value="1"/>
</dbReference>
<dbReference type="InterPro" id="IPR004435">
    <property type="entry name" value="MobB_dom"/>
</dbReference>
<proteinExistence type="predicted"/>
<evidence type="ECO:0000313" key="2">
    <source>
        <dbReference type="EMBL" id="MCP1335008.1"/>
    </source>
</evidence>
<dbReference type="Proteomes" id="UP001055804">
    <property type="component" value="Unassembled WGS sequence"/>
</dbReference>
<dbReference type="GO" id="GO:0006777">
    <property type="term" value="P:Mo-molybdopterin cofactor biosynthetic process"/>
    <property type="evidence" value="ECO:0007669"/>
    <property type="project" value="InterPro"/>
</dbReference>